<dbReference type="Proteomes" id="UP000193689">
    <property type="component" value="Unassembled WGS sequence"/>
</dbReference>
<dbReference type="GeneID" id="63774196"/>
<dbReference type="InParanoid" id="A0A1Y2EFV1"/>
<dbReference type="EMBL" id="MCFJ01000002">
    <property type="protein sequence ID" value="ORY70136.1"/>
    <property type="molecule type" value="Genomic_DNA"/>
</dbReference>
<name>A0A1Y2EFV1_9PEZI</name>
<sequence length="682" mass="76529">MFEGNRCPFGRRFILEDGSSAVLFGDSSRPSNSMANFEPAKPFSESPRSPHPIEQPLPQVSSSIETESGETGSGEAKSVTITTLEPSSSQRSKSDKGKYDTLTHTPSLPNAPSKGVSIAYTHSEHQPPTAPKAYTILQGRPCTHVFKNRLPKALRNALEAELTPPLDMMELQHLLPPKVKLQSIVDIEGIKFAKAKCAVANALPCLPELSQLRFIEYDATEHNGDRRTSMRFLVLDELPRLSESLATGLLTPATDAVQFSWNNLRAVATAARGEITQSDATLREYRLARFEWEIMWRCIYMVKFLARLLSMNRSDGTLGYYCSMLGSEIDLDLFIVEKGIFNLKPPFDWNHSLLAQMYGLGAYELAWVKRSRDKCEMSEQLNTLSRYHSLQTWLGKNACKDLVEQFRFVFHAIRDSKKKFPFQSRGSRAADCRREFKIAKVMTDRVEQELENRAKRCGPVLKRAFQRCTGDWTELSCERQLDLLGYSQRGNHPEFQNLVQQYMPLHISKWHVFPYSVPPAASRARGVQRPLQNNALTPAQHVNNSMHAGVIQNNYQGAFVSSQPICPAGFYCFQVGHMQNPEGMALVAPQPTCPPEGYTQASLTQNAYKGNYIAPQPTLPAGDYNGHLSLVHTVYNGALTASQQSYCAGHYPSQAVRIQDNYNYNRCLVDYAGGYVIQYDPA</sequence>
<gene>
    <name evidence="2" type="ORF">BCR38DRAFT_405778</name>
</gene>
<organism evidence="2 3">
    <name type="scientific">Pseudomassariella vexata</name>
    <dbReference type="NCBI Taxonomy" id="1141098"/>
    <lineage>
        <taxon>Eukaryota</taxon>
        <taxon>Fungi</taxon>
        <taxon>Dikarya</taxon>
        <taxon>Ascomycota</taxon>
        <taxon>Pezizomycotina</taxon>
        <taxon>Sordariomycetes</taxon>
        <taxon>Xylariomycetidae</taxon>
        <taxon>Amphisphaeriales</taxon>
        <taxon>Pseudomassariaceae</taxon>
        <taxon>Pseudomassariella</taxon>
    </lineage>
</organism>
<dbReference type="RefSeq" id="XP_040720086.1">
    <property type="nucleotide sequence ID" value="XM_040857984.1"/>
</dbReference>
<evidence type="ECO:0000313" key="3">
    <source>
        <dbReference type="Proteomes" id="UP000193689"/>
    </source>
</evidence>
<proteinExistence type="predicted"/>
<feature type="compositionally biased region" description="Polar residues" evidence="1">
    <location>
        <begin position="79"/>
        <end position="91"/>
    </location>
</feature>
<feature type="region of interest" description="Disordered" evidence="1">
    <location>
        <begin position="23"/>
        <end position="115"/>
    </location>
</feature>
<dbReference type="AlphaFoldDB" id="A0A1Y2EFV1"/>
<evidence type="ECO:0000256" key="1">
    <source>
        <dbReference type="SAM" id="MobiDB-lite"/>
    </source>
</evidence>
<protein>
    <submittedName>
        <fullName evidence="2">Uncharacterized protein</fullName>
    </submittedName>
</protein>
<comment type="caution">
    <text evidence="2">The sequence shown here is derived from an EMBL/GenBank/DDBJ whole genome shotgun (WGS) entry which is preliminary data.</text>
</comment>
<accession>A0A1Y2EFV1</accession>
<reference evidence="2 3" key="1">
    <citation type="submission" date="2016-07" db="EMBL/GenBank/DDBJ databases">
        <title>Pervasive Adenine N6-methylation of Active Genes in Fungi.</title>
        <authorList>
            <consortium name="DOE Joint Genome Institute"/>
            <person name="Mondo S.J."/>
            <person name="Dannebaum R.O."/>
            <person name="Kuo R.C."/>
            <person name="Labutti K."/>
            <person name="Haridas S."/>
            <person name="Kuo A."/>
            <person name="Salamov A."/>
            <person name="Ahrendt S.R."/>
            <person name="Lipzen A."/>
            <person name="Sullivan W."/>
            <person name="Andreopoulos W.B."/>
            <person name="Clum A."/>
            <person name="Lindquist E."/>
            <person name="Daum C."/>
            <person name="Ramamoorthy G.K."/>
            <person name="Gryganskyi A."/>
            <person name="Culley D."/>
            <person name="Magnuson J.K."/>
            <person name="James T.Y."/>
            <person name="O'Malley M.A."/>
            <person name="Stajich J.E."/>
            <person name="Spatafora J.W."/>
            <person name="Visel A."/>
            <person name="Grigoriev I.V."/>
        </authorList>
    </citation>
    <scope>NUCLEOTIDE SEQUENCE [LARGE SCALE GENOMIC DNA]</scope>
    <source>
        <strain evidence="2 3">CBS 129021</strain>
    </source>
</reference>
<evidence type="ECO:0000313" key="2">
    <source>
        <dbReference type="EMBL" id="ORY70136.1"/>
    </source>
</evidence>
<feature type="compositionally biased region" description="Low complexity" evidence="1">
    <location>
        <begin position="61"/>
        <end position="75"/>
    </location>
</feature>
<dbReference type="OrthoDB" id="4775619at2759"/>
<feature type="compositionally biased region" description="Basic and acidic residues" evidence="1">
    <location>
        <begin position="92"/>
        <end position="101"/>
    </location>
</feature>
<keyword evidence="3" id="KW-1185">Reference proteome</keyword>